<organism evidence="1 2">
    <name type="scientific">Paenibacillus montaniterrae</name>
    <dbReference type="NCBI Taxonomy" id="429341"/>
    <lineage>
        <taxon>Bacteria</taxon>
        <taxon>Bacillati</taxon>
        <taxon>Bacillota</taxon>
        <taxon>Bacilli</taxon>
        <taxon>Bacillales</taxon>
        <taxon>Paenibacillaceae</taxon>
        <taxon>Paenibacillus</taxon>
    </lineage>
</organism>
<dbReference type="RefSeq" id="WP_213512473.1">
    <property type="nucleotide sequence ID" value="NZ_BOSE01000001.1"/>
</dbReference>
<dbReference type="Proteomes" id="UP000683139">
    <property type="component" value="Unassembled WGS sequence"/>
</dbReference>
<keyword evidence="2" id="KW-1185">Reference proteome</keyword>
<dbReference type="AlphaFoldDB" id="A0A920CUV0"/>
<evidence type="ECO:0000313" key="1">
    <source>
        <dbReference type="EMBL" id="GIP14361.1"/>
    </source>
</evidence>
<proteinExistence type="predicted"/>
<name>A0A920CUV0_9BACL</name>
<gene>
    <name evidence="1" type="ORF">J40TS1_00030</name>
</gene>
<protein>
    <submittedName>
        <fullName evidence="1">Uncharacterized protein</fullName>
    </submittedName>
</protein>
<accession>A0A920CUV0</accession>
<evidence type="ECO:0000313" key="2">
    <source>
        <dbReference type="Proteomes" id="UP000683139"/>
    </source>
</evidence>
<comment type="caution">
    <text evidence="1">The sequence shown here is derived from an EMBL/GenBank/DDBJ whole genome shotgun (WGS) entry which is preliminary data.</text>
</comment>
<reference evidence="1" key="1">
    <citation type="submission" date="2021-03" db="EMBL/GenBank/DDBJ databases">
        <title>Antimicrobial resistance genes in bacteria isolated from Japanese honey, and their potential for conferring macrolide and lincosamide resistance in the American foulbrood pathogen Paenibacillus larvae.</title>
        <authorList>
            <person name="Okamoto M."/>
            <person name="Kumagai M."/>
            <person name="Kanamori H."/>
            <person name="Takamatsu D."/>
        </authorList>
    </citation>
    <scope>NUCLEOTIDE SEQUENCE</scope>
    <source>
        <strain evidence="1">J40TS1</strain>
    </source>
</reference>
<dbReference type="EMBL" id="BOSE01000001">
    <property type="protein sequence ID" value="GIP14361.1"/>
    <property type="molecule type" value="Genomic_DNA"/>
</dbReference>
<sequence>MKMKGVLSGWIKAFGWENGVLEVWFLDNRPVAIHYNVPYEAYENLFNGSDFGRNYMALCKIYPPRKSG</sequence>